<dbReference type="Gene3D" id="1.10.3720.10">
    <property type="entry name" value="MetI-like"/>
    <property type="match status" value="1"/>
</dbReference>
<dbReference type="PROSITE" id="PS50928">
    <property type="entry name" value="ABC_TM1"/>
    <property type="match status" value="1"/>
</dbReference>
<keyword evidence="5 7" id="KW-1133">Transmembrane helix</keyword>
<dbReference type="SUPFAM" id="SSF161098">
    <property type="entry name" value="MetI-like"/>
    <property type="match status" value="1"/>
</dbReference>
<dbReference type="InterPro" id="IPR025966">
    <property type="entry name" value="OppC_N"/>
</dbReference>
<gene>
    <name evidence="8" type="ORF">C0V70_08730</name>
</gene>
<keyword evidence="2 7" id="KW-0813">Transport</keyword>
<dbReference type="PANTHER" id="PTHR43386">
    <property type="entry name" value="OLIGOPEPTIDE TRANSPORT SYSTEM PERMEASE PROTEIN APPC"/>
    <property type="match status" value="1"/>
</dbReference>
<dbReference type="Proteomes" id="UP000235584">
    <property type="component" value="Chromosome"/>
</dbReference>
<dbReference type="GO" id="GO:0005886">
    <property type="term" value="C:plasma membrane"/>
    <property type="evidence" value="ECO:0007669"/>
    <property type="project" value="UniProtKB-SubCell"/>
</dbReference>
<keyword evidence="9" id="KW-1185">Reference proteome</keyword>
<feature type="transmembrane region" description="Helical" evidence="7">
    <location>
        <begin position="126"/>
        <end position="144"/>
    </location>
</feature>
<name>A0A2K9NRP1_BACTC</name>
<feature type="transmembrane region" description="Helical" evidence="7">
    <location>
        <begin position="150"/>
        <end position="166"/>
    </location>
</feature>
<feature type="transmembrane region" description="Helical" evidence="7">
    <location>
        <begin position="86"/>
        <end position="114"/>
    </location>
</feature>
<keyword evidence="4 7" id="KW-0812">Transmembrane</keyword>
<evidence type="ECO:0000256" key="6">
    <source>
        <dbReference type="ARBA" id="ARBA00023136"/>
    </source>
</evidence>
<keyword evidence="6 7" id="KW-0472">Membrane</keyword>
<keyword evidence="3" id="KW-1003">Cell membrane</keyword>
<evidence type="ECO:0000256" key="2">
    <source>
        <dbReference type="ARBA" id="ARBA00022448"/>
    </source>
</evidence>
<evidence type="ECO:0000313" key="8">
    <source>
        <dbReference type="EMBL" id="AUN98189.1"/>
    </source>
</evidence>
<feature type="transmembrane region" description="Helical" evidence="7">
    <location>
        <begin position="216"/>
        <end position="233"/>
    </location>
</feature>
<proteinExistence type="inferred from homology"/>
<dbReference type="PANTHER" id="PTHR43386:SF1">
    <property type="entry name" value="D,D-DIPEPTIDE TRANSPORT SYSTEM PERMEASE PROTEIN DDPC-RELATED"/>
    <property type="match status" value="1"/>
</dbReference>
<dbReference type="KEGG" id="bsto:C0V70_08730"/>
<accession>A0A2K9NRP1</accession>
<feature type="transmembrane region" description="Helical" evidence="7">
    <location>
        <begin position="253"/>
        <end position="273"/>
    </location>
</feature>
<dbReference type="InterPro" id="IPR050366">
    <property type="entry name" value="BP-dependent_transpt_permease"/>
</dbReference>
<dbReference type="InterPro" id="IPR035906">
    <property type="entry name" value="MetI-like_sf"/>
</dbReference>
<dbReference type="Pfam" id="PF12911">
    <property type="entry name" value="OppC_N"/>
    <property type="match status" value="1"/>
</dbReference>
<dbReference type="CDD" id="cd06261">
    <property type="entry name" value="TM_PBP2"/>
    <property type="match status" value="1"/>
</dbReference>
<evidence type="ECO:0000256" key="7">
    <source>
        <dbReference type="RuleBase" id="RU363032"/>
    </source>
</evidence>
<reference evidence="8 9" key="1">
    <citation type="submission" date="2018-01" db="EMBL/GenBank/DDBJ databases">
        <title>Complete genome sequence of Bacteriovorax stolpii DSM12778.</title>
        <authorList>
            <person name="Tang B."/>
            <person name="Chang J."/>
        </authorList>
    </citation>
    <scope>NUCLEOTIDE SEQUENCE [LARGE SCALE GENOMIC DNA]</scope>
    <source>
        <strain evidence="8 9">DSM 12778</strain>
    </source>
</reference>
<dbReference type="RefSeq" id="WP_102243480.1">
    <property type="nucleotide sequence ID" value="NZ_CP025704.1"/>
</dbReference>
<evidence type="ECO:0000256" key="4">
    <source>
        <dbReference type="ARBA" id="ARBA00022692"/>
    </source>
</evidence>
<sequence>MRVFLSELFFELKKNKGSMIGVVIIILSVVVALLAPVLAPHDPTHINAEFLKLPPSFAEGGNALFPLGTDDLGRDLLSRLIYGSQVSLSVGFAVVVLSLITGTFLGVVAGYFGGWVDKTIMRLTDLIMSLPSILFAIVIVAVLGPGISNAIIAVSIVAVPNFVRIIRAQVMVEKNRQYVHAAKLFGASHFRIMFVEILPNCMAPLIVQASLGFSDGILNCAALGFLGLGAQAPMSEWGTMLSDARSYIESSPWMVTLPGLCILVIVLSFNLLGDGLRDALDPRLKKQN</sequence>
<dbReference type="Pfam" id="PF00528">
    <property type="entry name" value="BPD_transp_1"/>
    <property type="match status" value="1"/>
</dbReference>
<evidence type="ECO:0000256" key="3">
    <source>
        <dbReference type="ARBA" id="ARBA00022475"/>
    </source>
</evidence>
<dbReference type="GO" id="GO:0055085">
    <property type="term" value="P:transmembrane transport"/>
    <property type="evidence" value="ECO:0007669"/>
    <property type="project" value="InterPro"/>
</dbReference>
<evidence type="ECO:0000256" key="5">
    <source>
        <dbReference type="ARBA" id="ARBA00022989"/>
    </source>
</evidence>
<organism evidence="8 9">
    <name type="scientific">Bacteriovorax stolpii</name>
    <name type="common">Bdellovibrio stolpii</name>
    <dbReference type="NCBI Taxonomy" id="960"/>
    <lineage>
        <taxon>Bacteria</taxon>
        <taxon>Pseudomonadati</taxon>
        <taxon>Bdellovibrionota</taxon>
        <taxon>Bacteriovoracia</taxon>
        <taxon>Bacteriovoracales</taxon>
        <taxon>Bacteriovoracaceae</taxon>
        <taxon>Bacteriovorax</taxon>
    </lineage>
</organism>
<feature type="transmembrane region" description="Helical" evidence="7">
    <location>
        <begin position="20"/>
        <end position="39"/>
    </location>
</feature>
<evidence type="ECO:0000256" key="1">
    <source>
        <dbReference type="ARBA" id="ARBA00004651"/>
    </source>
</evidence>
<dbReference type="EMBL" id="CP025704">
    <property type="protein sequence ID" value="AUN98189.1"/>
    <property type="molecule type" value="Genomic_DNA"/>
</dbReference>
<dbReference type="AlphaFoldDB" id="A0A2K9NRP1"/>
<protein>
    <submittedName>
        <fullName evidence="8">Diguanylate cyclase</fullName>
    </submittedName>
</protein>
<comment type="subcellular location">
    <subcellularLocation>
        <location evidence="1 7">Cell membrane</location>
        <topology evidence="1 7">Multi-pass membrane protein</topology>
    </subcellularLocation>
</comment>
<dbReference type="InterPro" id="IPR000515">
    <property type="entry name" value="MetI-like"/>
</dbReference>
<evidence type="ECO:0000313" key="9">
    <source>
        <dbReference type="Proteomes" id="UP000235584"/>
    </source>
</evidence>
<comment type="similarity">
    <text evidence="7">Belongs to the binding-protein-dependent transport system permease family.</text>
</comment>